<name>A0AAD7H6A7_9AGAR</name>
<accession>A0AAD7H6A7</accession>
<dbReference type="InterPro" id="IPR036115">
    <property type="entry name" value="GCM_dom_sf"/>
</dbReference>
<reference evidence="2" key="1">
    <citation type="submission" date="2023-03" db="EMBL/GenBank/DDBJ databases">
        <title>Massive genome expansion in bonnet fungi (Mycena s.s.) driven by repeated elements and novel gene families across ecological guilds.</title>
        <authorList>
            <consortium name="Lawrence Berkeley National Laboratory"/>
            <person name="Harder C.B."/>
            <person name="Miyauchi S."/>
            <person name="Viragh M."/>
            <person name="Kuo A."/>
            <person name="Thoen E."/>
            <person name="Andreopoulos B."/>
            <person name="Lu D."/>
            <person name="Skrede I."/>
            <person name="Drula E."/>
            <person name="Henrissat B."/>
            <person name="Morin E."/>
            <person name="Kohler A."/>
            <person name="Barry K."/>
            <person name="LaButti K."/>
            <person name="Morin E."/>
            <person name="Salamov A."/>
            <person name="Lipzen A."/>
            <person name="Mereny Z."/>
            <person name="Hegedus B."/>
            <person name="Baldrian P."/>
            <person name="Stursova M."/>
            <person name="Weitz H."/>
            <person name="Taylor A."/>
            <person name="Grigoriev I.V."/>
            <person name="Nagy L.G."/>
            <person name="Martin F."/>
            <person name="Kauserud H."/>
        </authorList>
    </citation>
    <scope>NUCLEOTIDE SEQUENCE</scope>
    <source>
        <strain evidence="2">CBHHK182m</strain>
    </source>
</reference>
<dbReference type="AlphaFoldDB" id="A0AAD7H6A7"/>
<feature type="region of interest" description="Disordered" evidence="1">
    <location>
        <begin position="544"/>
        <end position="576"/>
    </location>
</feature>
<dbReference type="EMBL" id="JARKIB010000354">
    <property type="protein sequence ID" value="KAJ7712957.1"/>
    <property type="molecule type" value="Genomic_DNA"/>
</dbReference>
<comment type="caution">
    <text evidence="2">The sequence shown here is derived from an EMBL/GenBank/DDBJ whole genome shotgun (WGS) entry which is preliminary data.</text>
</comment>
<organism evidence="2 3">
    <name type="scientific">Mycena metata</name>
    <dbReference type="NCBI Taxonomy" id="1033252"/>
    <lineage>
        <taxon>Eukaryota</taxon>
        <taxon>Fungi</taxon>
        <taxon>Dikarya</taxon>
        <taxon>Basidiomycota</taxon>
        <taxon>Agaricomycotina</taxon>
        <taxon>Agaricomycetes</taxon>
        <taxon>Agaricomycetidae</taxon>
        <taxon>Agaricales</taxon>
        <taxon>Marasmiineae</taxon>
        <taxon>Mycenaceae</taxon>
        <taxon>Mycena</taxon>
    </lineage>
</organism>
<feature type="non-terminal residue" evidence="2">
    <location>
        <position position="1"/>
    </location>
</feature>
<evidence type="ECO:0000313" key="3">
    <source>
        <dbReference type="Proteomes" id="UP001215598"/>
    </source>
</evidence>
<dbReference type="SUPFAM" id="SSF90073">
    <property type="entry name" value="GCM domain"/>
    <property type="match status" value="1"/>
</dbReference>
<dbReference type="GO" id="GO:0003677">
    <property type="term" value="F:DNA binding"/>
    <property type="evidence" value="ECO:0007669"/>
    <property type="project" value="InterPro"/>
</dbReference>
<feature type="non-terminal residue" evidence="2">
    <location>
        <position position="906"/>
    </location>
</feature>
<gene>
    <name evidence="2" type="ORF">B0H16DRAFT_1271731</name>
</gene>
<proteinExistence type="predicted"/>
<dbReference type="GO" id="GO:0006355">
    <property type="term" value="P:regulation of DNA-templated transcription"/>
    <property type="evidence" value="ECO:0007669"/>
    <property type="project" value="InterPro"/>
</dbReference>
<keyword evidence="3" id="KW-1185">Reference proteome</keyword>
<evidence type="ECO:0000256" key="1">
    <source>
        <dbReference type="SAM" id="MobiDB-lite"/>
    </source>
</evidence>
<protein>
    <submittedName>
        <fullName evidence="2">Uncharacterized protein</fullName>
    </submittedName>
</protein>
<evidence type="ECO:0000313" key="2">
    <source>
        <dbReference type="EMBL" id="KAJ7712957.1"/>
    </source>
</evidence>
<sequence length="906" mass="102085">PDNNAHVDPEWDGWPNGDFSCLFSLDFVETHENLRVHWACETLGGSANGSVQGETWQDGKVTRRKCRGIIECTSSTCAIIVRPQTRARGIQKQLSEACACGQPLLHQPCDVTSILHTFRDGVFYQNGGYHHHSRPTVRLHMSRKEKDQFTKIVQGNPGAGPLKLLVGQPGIEGPGDSVADITPLLLNSERIKYERRKILKDARAAAGANFAEEFTAFKEKYPNFICDAQFGNVTVIVMQTPFMAAKLVKSSVDGEAVNGIVSDAAHRVWMDHNSLLIVSSTFEPTRLRCWVPGLMSYSNGGTAEHYRIHFFYLFRGMARECAARDIEVADELFANVVDFSAAQRKGFILAFVDFWVEHAPGERTITELLDAAPKLIKGCAHHFRSQITRVKKISGVVDPSKTDIFENFARKLLSCKNIPEFNRHATEFIEAFPRAESWIRWWMLPAHACMLFPTFRVMTAELWDSIPETTNAEEAMHWKLYAAIGRRLPLLPGLKALFKFAEHYQRLFDATLTTHEDGVKIYYGPDPQRWKRVAARLGYTQHSRHRARKVSKNDGRPPDTGKALLGKRAKARANGKVAAKPTKALDESMQPMFNDLPSNHALRDLRQMVFTRVEVVTLAGYEPGGCTLLSQQRDGFRQSLVNMPRLKLTMQDFASMFGWLYHIIDIRGPQLTPGLERAISYFRTTSVILKSCKGSPENHWQLSKIKPRSEYQLHTELCERYSGDLRKWFQDLVRVNKPSDLAACWHAQDGHVFCEGSAVQHEVILNLPVMLIIEIGDMRASNWSIPGILSPYASNSAASAVGLKYSIVGHIYCHMGDKHFIARYLTVTGLKKKIFDYDGMKHEGHAVRNRTTKMRGALTGPSHLLEGIPNGYLLYAVVYHLDGGETAQKFFRREQVTQAAKLGLTF</sequence>
<dbReference type="Proteomes" id="UP001215598">
    <property type="component" value="Unassembled WGS sequence"/>
</dbReference>